<comment type="cofactor">
    <cofactor evidence="1">
        <name>Mg(2+)</name>
        <dbReference type="ChEBI" id="CHEBI:18420"/>
    </cofactor>
</comment>
<dbReference type="KEGG" id="mmab:HQ865_11845"/>
<gene>
    <name evidence="9" type="ORF">HQ865_11845</name>
</gene>
<evidence type="ECO:0000256" key="5">
    <source>
        <dbReference type="ARBA" id="ARBA00022801"/>
    </source>
</evidence>
<dbReference type="InterPro" id="IPR050556">
    <property type="entry name" value="Type_II_TA_system_RNase"/>
</dbReference>
<keyword evidence="6" id="KW-0460">Magnesium</keyword>
<sequence length="124" mass="14347">MIDYFDHRQPRHLSTRDIIQNQIGIDNVILSAITKMELIAGAFNKSELALLNKNILWFDVALINPDITVIALQLIEKYKLAYNLQIPDALIAATALYKNVKLFTYNLKDYRYINHLQLFNPISL</sequence>
<dbReference type="GO" id="GO:0004518">
    <property type="term" value="F:nuclease activity"/>
    <property type="evidence" value="ECO:0007669"/>
    <property type="project" value="UniProtKB-KW"/>
</dbReference>
<evidence type="ECO:0000256" key="1">
    <source>
        <dbReference type="ARBA" id="ARBA00001946"/>
    </source>
</evidence>
<keyword evidence="2" id="KW-1277">Toxin-antitoxin system</keyword>
<reference evidence="9 10" key="1">
    <citation type="submission" date="2020-05" db="EMBL/GenBank/DDBJ databases">
        <title>Mucilaginibacter mali sp. nov.</title>
        <authorList>
            <person name="Kim H.S."/>
            <person name="Lee K.C."/>
            <person name="Suh M.K."/>
            <person name="Kim J.-S."/>
            <person name="Han K.-I."/>
            <person name="Eom M.K."/>
            <person name="Shin Y.K."/>
            <person name="Lee J.-S."/>
        </authorList>
    </citation>
    <scope>NUCLEOTIDE SEQUENCE [LARGE SCALE GENOMIC DNA]</scope>
    <source>
        <strain evidence="9 10">G2-14</strain>
    </source>
</reference>
<keyword evidence="3" id="KW-0540">Nuclease</keyword>
<keyword evidence="10" id="KW-1185">Reference proteome</keyword>
<comment type="similarity">
    <text evidence="7">Belongs to the PINc/VapC protein family.</text>
</comment>
<dbReference type="GO" id="GO:0046872">
    <property type="term" value="F:metal ion binding"/>
    <property type="evidence" value="ECO:0007669"/>
    <property type="project" value="UniProtKB-KW"/>
</dbReference>
<evidence type="ECO:0000256" key="7">
    <source>
        <dbReference type="ARBA" id="ARBA00038093"/>
    </source>
</evidence>
<protein>
    <submittedName>
        <fullName evidence="9">PIN domain-containing protein</fullName>
    </submittedName>
</protein>
<accession>A0A7D4UFT9</accession>
<dbReference type="PANTHER" id="PTHR33653">
    <property type="entry name" value="RIBONUCLEASE VAPC2"/>
    <property type="match status" value="1"/>
</dbReference>
<evidence type="ECO:0000259" key="8">
    <source>
        <dbReference type="Pfam" id="PF01850"/>
    </source>
</evidence>
<evidence type="ECO:0000256" key="3">
    <source>
        <dbReference type="ARBA" id="ARBA00022722"/>
    </source>
</evidence>
<dbReference type="AlphaFoldDB" id="A0A7D4UFT9"/>
<dbReference type="Proteomes" id="UP000505355">
    <property type="component" value="Chromosome"/>
</dbReference>
<dbReference type="InterPro" id="IPR002716">
    <property type="entry name" value="PIN_dom"/>
</dbReference>
<dbReference type="InterPro" id="IPR029060">
    <property type="entry name" value="PIN-like_dom_sf"/>
</dbReference>
<keyword evidence="4" id="KW-0479">Metal-binding</keyword>
<evidence type="ECO:0000313" key="10">
    <source>
        <dbReference type="Proteomes" id="UP000505355"/>
    </source>
</evidence>
<keyword evidence="5" id="KW-0378">Hydrolase</keyword>
<dbReference type="EMBL" id="CP054139">
    <property type="protein sequence ID" value="QKJ33139.1"/>
    <property type="molecule type" value="Genomic_DNA"/>
</dbReference>
<organism evidence="9 10">
    <name type="scientific">Mucilaginibacter mali</name>
    <dbReference type="NCBI Taxonomy" id="2740462"/>
    <lineage>
        <taxon>Bacteria</taxon>
        <taxon>Pseudomonadati</taxon>
        <taxon>Bacteroidota</taxon>
        <taxon>Sphingobacteriia</taxon>
        <taxon>Sphingobacteriales</taxon>
        <taxon>Sphingobacteriaceae</taxon>
        <taxon>Mucilaginibacter</taxon>
    </lineage>
</organism>
<dbReference type="SUPFAM" id="SSF88723">
    <property type="entry name" value="PIN domain-like"/>
    <property type="match status" value="1"/>
</dbReference>
<dbReference type="Gene3D" id="3.40.50.1010">
    <property type="entry name" value="5'-nuclease"/>
    <property type="match status" value="1"/>
</dbReference>
<evidence type="ECO:0000256" key="6">
    <source>
        <dbReference type="ARBA" id="ARBA00022842"/>
    </source>
</evidence>
<name>A0A7D4UFT9_9SPHI</name>
<feature type="domain" description="PIN" evidence="8">
    <location>
        <begin position="2"/>
        <end position="106"/>
    </location>
</feature>
<dbReference type="PANTHER" id="PTHR33653:SF1">
    <property type="entry name" value="RIBONUCLEASE VAPC2"/>
    <property type="match status" value="1"/>
</dbReference>
<evidence type="ECO:0000256" key="2">
    <source>
        <dbReference type="ARBA" id="ARBA00022649"/>
    </source>
</evidence>
<dbReference type="Pfam" id="PF01850">
    <property type="entry name" value="PIN"/>
    <property type="match status" value="1"/>
</dbReference>
<dbReference type="GO" id="GO:0016787">
    <property type="term" value="F:hydrolase activity"/>
    <property type="evidence" value="ECO:0007669"/>
    <property type="project" value="UniProtKB-KW"/>
</dbReference>
<proteinExistence type="inferred from homology"/>
<evidence type="ECO:0000313" key="9">
    <source>
        <dbReference type="EMBL" id="QKJ33139.1"/>
    </source>
</evidence>
<evidence type="ECO:0000256" key="4">
    <source>
        <dbReference type="ARBA" id="ARBA00022723"/>
    </source>
</evidence>